<dbReference type="InterPro" id="IPR011041">
    <property type="entry name" value="Quinoprot_gluc/sorb_DH_b-prop"/>
</dbReference>
<dbReference type="SUPFAM" id="SSF50952">
    <property type="entry name" value="Soluble quinoprotein glucose dehydrogenase"/>
    <property type="match status" value="1"/>
</dbReference>
<dbReference type="Pfam" id="PF07995">
    <property type="entry name" value="GSDH"/>
    <property type="match status" value="1"/>
</dbReference>
<evidence type="ECO:0000313" key="3">
    <source>
        <dbReference type="Proteomes" id="UP001597045"/>
    </source>
</evidence>
<dbReference type="Gene3D" id="2.120.10.30">
    <property type="entry name" value="TolB, C-terminal domain"/>
    <property type="match status" value="1"/>
</dbReference>
<keyword evidence="3" id="KW-1185">Reference proteome</keyword>
<dbReference type="EMBL" id="JBHTIS010002347">
    <property type="protein sequence ID" value="MFD1049701.1"/>
    <property type="molecule type" value="Genomic_DNA"/>
</dbReference>
<organism evidence="2 3">
    <name type="scientific">Kibdelosporangium lantanae</name>
    <dbReference type="NCBI Taxonomy" id="1497396"/>
    <lineage>
        <taxon>Bacteria</taxon>
        <taxon>Bacillati</taxon>
        <taxon>Actinomycetota</taxon>
        <taxon>Actinomycetes</taxon>
        <taxon>Pseudonocardiales</taxon>
        <taxon>Pseudonocardiaceae</taxon>
        <taxon>Kibdelosporangium</taxon>
    </lineage>
</organism>
<dbReference type="Proteomes" id="UP001597045">
    <property type="component" value="Unassembled WGS sequence"/>
</dbReference>
<proteinExistence type="predicted"/>
<dbReference type="PANTHER" id="PTHR19328:SF13">
    <property type="entry name" value="HIPL1 PROTEIN"/>
    <property type="match status" value="1"/>
</dbReference>
<name>A0ABW3MG86_9PSEU</name>
<feature type="non-terminal residue" evidence="2">
    <location>
        <position position="1"/>
    </location>
</feature>
<gene>
    <name evidence="2" type="ORF">ACFQ1S_31320</name>
</gene>
<protein>
    <submittedName>
        <fullName evidence="2">PQQ-dependent sugar dehydrogenase</fullName>
    </submittedName>
</protein>
<reference evidence="3" key="1">
    <citation type="journal article" date="2019" name="Int. J. Syst. Evol. Microbiol.">
        <title>The Global Catalogue of Microorganisms (GCM) 10K type strain sequencing project: providing services to taxonomists for standard genome sequencing and annotation.</title>
        <authorList>
            <consortium name="The Broad Institute Genomics Platform"/>
            <consortium name="The Broad Institute Genome Sequencing Center for Infectious Disease"/>
            <person name="Wu L."/>
            <person name="Ma J."/>
        </authorList>
    </citation>
    <scope>NUCLEOTIDE SEQUENCE [LARGE SCALE GENOMIC DNA]</scope>
    <source>
        <strain evidence="3">JCM 31486</strain>
    </source>
</reference>
<comment type="caution">
    <text evidence="2">The sequence shown here is derived from an EMBL/GenBank/DDBJ whole genome shotgun (WGS) entry which is preliminary data.</text>
</comment>
<sequence length="211" mass="22400">AQAAISQDRTKLGGKVLRISLADGSPAQGNPFANATNPNERLVYTYGHRNVQGVAVRPGSGQIITAEHGPDKNDEINLIQAGANYGWDPSRGGTKGGYDENVPMTDLTRFPDAIPAKWESGDTTEAVCAATFLSGPQWGDLDGALVVTALKGAKVLLFKLDDKANVRSVAIPPEFDDKFGRLRAAQFGPDGALYVTTSDGSDDKLLRVTRS</sequence>
<feature type="domain" description="Glucose/Sorbosone dehydrogenase" evidence="1">
    <location>
        <begin position="5"/>
        <end position="206"/>
    </location>
</feature>
<evidence type="ECO:0000259" key="1">
    <source>
        <dbReference type="Pfam" id="PF07995"/>
    </source>
</evidence>
<accession>A0ABW3MG86</accession>
<dbReference type="InterPro" id="IPR012938">
    <property type="entry name" value="Glc/Sorbosone_DH"/>
</dbReference>
<dbReference type="InterPro" id="IPR011042">
    <property type="entry name" value="6-blade_b-propeller_TolB-like"/>
</dbReference>
<dbReference type="PANTHER" id="PTHR19328">
    <property type="entry name" value="HEDGEHOG-INTERACTING PROTEIN"/>
    <property type="match status" value="1"/>
</dbReference>
<evidence type="ECO:0000313" key="2">
    <source>
        <dbReference type="EMBL" id="MFD1049701.1"/>
    </source>
</evidence>